<evidence type="ECO:0000313" key="2">
    <source>
        <dbReference type="Proteomes" id="UP001159405"/>
    </source>
</evidence>
<organism evidence="1 2">
    <name type="scientific">Porites lobata</name>
    <dbReference type="NCBI Taxonomy" id="104759"/>
    <lineage>
        <taxon>Eukaryota</taxon>
        <taxon>Metazoa</taxon>
        <taxon>Cnidaria</taxon>
        <taxon>Anthozoa</taxon>
        <taxon>Hexacorallia</taxon>
        <taxon>Scleractinia</taxon>
        <taxon>Fungiina</taxon>
        <taxon>Poritidae</taxon>
        <taxon>Porites</taxon>
    </lineage>
</organism>
<feature type="non-terminal residue" evidence="1">
    <location>
        <position position="68"/>
    </location>
</feature>
<evidence type="ECO:0000313" key="1">
    <source>
        <dbReference type="EMBL" id="CAH3154157.1"/>
    </source>
</evidence>
<accession>A0ABN8PZK4</accession>
<sequence length="68" mass="7976">SRNPFLRATRGERKSEIMQINGKKEKRLGPREKTMAAKCVDLNCQSERGCQLKRREKWQIARSKTQSQ</sequence>
<name>A0ABN8PZK4_9CNID</name>
<keyword evidence="2" id="KW-1185">Reference proteome</keyword>
<dbReference type="Proteomes" id="UP001159405">
    <property type="component" value="Unassembled WGS sequence"/>
</dbReference>
<comment type="caution">
    <text evidence="1">The sequence shown here is derived from an EMBL/GenBank/DDBJ whole genome shotgun (WGS) entry which is preliminary data.</text>
</comment>
<protein>
    <submittedName>
        <fullName evidence="1">Uncharacterized protein</fullName>
    </submittedName>
</protein>
<reference evidence="1 2" key="1">
    <citation type="submission" date="2022-05" db="EMBL/GenBank/DDBJ databases">
        <authorList>
            <consortium name="Genoscope - CEA"/>
            <person name="William W."/>
        </authorList>
    </citation>
    <scope>NUCLEOTIDE SEQUENCE [LARGE SCALE GENOMIC DNA]</scope>
</reference>
<proteinExistence type="predicted"/>
<gene>
    <name evidence="1" type="ORF">PLOB_00050002</name>
</gene>
<feature type="non-terminal residue" evidence="1">
    <location>
        <position position="1"/>
    </location>
</feature>
<dbReference type="EMBL" id="CALNXK010000098">
    <property type="protein sequence ID" value="CAH3154157.1"/>
    <property type="molecule type" value="Genomic_DNA"/>
</dbReference>